<dbReference type="OrthoDB" id="9182912at2"/>
<dbReference type="SUPFAM" id="SSF49785">
    <property type="entry name" value="Galactose-binding domain-like"/>
    <property type="match status" value="1"/>
</dbReference>
<name>A0A2Z6GC94_9PROT</name>
<dbReference type="EMBL" id="AP018738">
    <property type="protein sequence ID" value="BBE51128.1"/>
    <property type="molecule type" value="Genomic_DNA"/>
</dbReference>
<dbReference type="KEGG" id="fam:OYT1_ch1581"/>
<reference evidence="1 2" key="1">
    <citation type="submission" date="2018-06" db="EMBL/GenBank/DDBJ databases">
        <title>OYT1 Genome Sequencing.</title>
        <authorList>
            <person name="Kato S."/>
            <person name="Itoh T."/>
            <person name="Ohkuma M."/>
        </authorList>
    </citation>
    <scope>NUCLEOTIDE SEQUENCE [LARGE SCALE GENOMIC DNA]</scope>
    <source>
        <strain evidence="1 2">OYT1</strain>
    </source>
</reference>
<dbReference type="RefSeq" id="WP_062627536.1">
    <property type="nucleotide sequence ID" value="NZ_AP018738.1"/>
</dbReference>
<dbReference type="Proteomes" id="UP000033070">
    <property type="component" value="Chromosome"/>
</dbReference>
<proteinExistence type="predicted"/>
<dbReference type="AlphaFoldDB" id="A0A2Z6GC94"/>
<sequence>MSTPTVKASIVLTDHAGAPLVGATITAQLNRDEIYNGLIISTKVTETTDSTGLAVLDLFPNQIGSQSSNYSIQITHKGKKHRYTAVIPNADCDLAICLSMPTYPGKPDGQLAIEAAIAAAGQSGISAAAAANSAIEAHNSELATSADRAATGADRAQTGLDKTATAADALATSADRAATGADRTQTGLDKAATAADALATSADRAATGADRTQTGLDKAATAADALATSADRVATGADRAQTGLDKAATAADRVQTGLDKASVDGTAVAVAGNAATATTKAAESVSARDQAIVAKDAALAAWVSAMQPAETLPAISKTFHTSTSIVQQIVYDTRQDSDGGQWRKRCQHTSWYKEAISGKWLGEAATAAAAWALAGAVTGAYFHNTTDGKFYTLGAASPAVIETFRGNRREFPEVVAIVAETSKVVIYDMTDPTVPMWMVFAATAAIYWGGATITSVAALNGNVVTGQSSTVGYQHLNFIADYAVGHRNDTIGYYVSGLVNRNGVTSTPKTGYWSAAIVNASVNSVAMTVLPDAPTDMATGLPIPTIAVGTAGGVSVIKHDGTVVNITEVAGAGSAYQTVTDVLFVGARLVFQMDASTSIRRQVFFKDAPFSAGTVNVSTPYSYERFISNLGSVSSGAAPSLMIGADAFMKATKFSKNGIGVSFIGSNNGLMPYRCNQADMRKGMVAAITNAYNSGWQVGDSRGAWLADTVAETVSAPELVTNGTFTVDTTGWAAPFQSSIASVAGQLVVTSTGTNPYAVQYSIPTVVGKTYNLTFDAIAKSAGVSALTAYLGSTNGLAQSQYGSVNFTSLGSGYTVKFVATTAVLCLQFSASCGIGDTFTIDNISVKEVAADRSVKNNGLNIVGSLTKSAVATGSQLMAWSGFNSANYLEQPYSANLDFGTGDFCVSFWVNPSVASQNATILTRSPAALSGNAFALNLVNGVVQLGRSLAGAAFTNTTFGYTLPVGQWTLMNLARVSGVMQLRVNGVQQATTIEDTNNYTNTTAAFTVGVDYTHANPFQGSLALLRSSATPASTEQGQFRYETERKLFEPGAQCLIDGTSSGVTAVAADEVTGLLHVGTSWGRSTFKDLVRVESEATTNGAAKSYSVYDNQLIQAGATGSKVSVPAKQVRDELQRAAEQAAILGLKPQPVDFTATAGQTAFKLPMGIKPIGEVMKNGTSLRATTSYILSFDGFCWTVNLVAAAALNDWVQVMCVRENKLW</sequence>
<evidence type="ECO:0000313" key="1">
    <source>
        <dbReference type="EMBL" id="BBE51128.1"/>
    </source>
</evidence>
<evidence type="ECO:0000313" key="2">
    <source>
        <dbReference type="Proteomes" id="UP000033070"/>
    </source>
</evidence>
<dbReference type="SUPFAM" id="SSF49899">
    <property type="entry name" value="Concanavalin A-like lectins/glucanases"/>
    <property type="match status" value="1"/>
</dbReference>
<dbReference type="STRING" id="1188319.OYT1_02431"/>
<accession>A0A2Z6GC94</accession>
<dbReference type="InterPro" id="IPR008979">
    <property type="entry name" value="Galactose-bd-like_sf"/>
</dbReference>
<dbReference type="Pfam" id="PF13385">
    <property type="entry name" value="Laminin_G_3"/>
    <property type="match status" value="1"/>
</dbReference>
<keyword evidence="2" id="KW-1185">Reference proteome</keyword>
<organism evidence="1 2">
    <name type="scientific">Ferriphaselus amnicola</name>
    <dbReference type="NCBI Taxonomy" id="1188319"/>
    <lineage>
        <taxon>Bacteria</taxon>
        <taxon>Pseudomonadati</taxon>
        <taxon>Pseudomonadota</taxon>
        <taxon>Betaproteobacteria</taxon>
        <taxon>Nitrosomonadales</taxon>
        <taxon>Gallionellaceae</taxon>
        <taxon>Ferriphaselus</taxon>
    </lineage>
</organism>
<dbReference type="Gene3D" id="2.60.120.200">
    <property type="match status" value="1"/>
</dbReference>
<dbReference type="Gene3D" id="2.60.120.260">
    <property type="entry name" value="Galactose-binding domain-like"/>
    <property type="match status" value="1"/>
</dbReference>
<protein>
    <submittedName>
        <fullName evidence="1">Uncharacterized protein</fullName>
    </submittedName>
</protein>
<dbReference type="InterPro" id="IPR013320">
    <property type="entry name" value="ConA-like_dom_sf"/>
</dbReference>
<gene>
    <name evidence="1" type="ORF">OYT1_ch1581</name>
</gene>